<evidence type="ECO:0000313" key="2">
    <source>
        <dbReference type="Proteomes" id="UP001557470"/>
    </source>
</evidence>
<evidence type="ECO:0000313" key="1">
    <source>
        <dbReference type="EMBL" id="KAL0973535.1"/>
    </source>
</evidence>
<organism evidence="1 2">
    <name type="scientific">Umbra pygmaea</name>
    <name type="common">Eastern mudminnow</name>
    <dbReference type="NCBI Taxonomy" id="75934"/>
    <lineage>
        <taxon>Eukaryota</taxon>
        <taxon>Metazoa</taxon>
        <taxon>Chordata</taxon>
        <taxon>Craniata</taxon>
        <taxon>Vertebrata</taxon>
        <taxon>Euteleostomi</taxon>
        <taxon>Actinopterygii</taxon>
        <taxon>Neopterygii</taxon>
        <taxon>Teleostei</taxon>
        <taxon>Protacanthopterygii</taxon>
        <taxon>Esociformes</taxon>
        <taxon>Umbridae</taxon>
        <taxon>Umbra</taxon>
    </lineage>
</organism>
<protein>
    <submittedName>
        <fullName evidence="1">Uncharacterized protein</fullName>
    </submittedName>
</protein>
<reference evidence="1 2" key="1">
    <citation type="submission" date="2024-06" db="EMBL/GenBank/DDBJ databases">
        <authorList>
            <person name="Pan Q."/>
            <person name="Wen M."/>
            <person name="Jouanno E."/>
            <person name="Zahm M."/>
            <person name="Klopp C."/>
            <person name="Cabau C."/>
            <person name="Louis A."/>
            <person name="Berthelot C."/>
            <person name="Parey E."/>
            <person name="Roest Crollius H."/>
            <person name="Montfort J."/>
            <person name="Robinson-Rechavi M."/>
            <person name="Bouchez O."/>
            <person name="Lampietro C."/>
            <person name="Lopez Roques C."/>
            <person name="Donnadieu C."/>
            <person name="Postlethwait J."/>
            <person name="Bobe J."/>
            <person name="Verreycken H."/>
            <person name="Guiguen Y."/>
        </authorList>
    </citation>
    <scope>NUCLEOTIDE SEQUENCE [LARGE SCALE GENOMIC DNA]</scope>
    <source>
        <strain evidence="1">Up_M1</strain>
        <tissue evidence="1">Testis</tissue>
    </source>
</reference>
<keyword evidence="2" id="KW-1185">Reference proteome</keyword>
<sequence length="69" mass="8017">MVPMVMDHDYGASSTVCVDQEQYEGVLWELEALRKQLQTYHPNNSFGLKRFALSPEDIRFNLDFPHTSI</sequence>
<name>A0ABD0WJY1_UMBPY</name>
<dbReference type="EMBL" id="JAGEUA010000006">
    <property type="protein sequence ID" value="KAL0973535.1"/>
    <property type="molecule type" value="Genomic_DNA"/>
</dbReference>
<gene>
    <name evidence="1" type="ORF">UPYG_G00205590</name>
</gene>
<proteinExistence type="predicted"/>
<comment type="caution">
    <text evidence="1">The sequence shown here is derived from an EMBL/GenBank/DDBJ whole genome shotgun (WGS) entry which is preliminary data.</text>
</comment>
<dbReference type="AlphaFoldDB" id="A0ABD0WJY1"/>
<accession>A0ABD0WJY1</accession>
<dbReference type="Proteomes" id="UP001557470">
    <property type="component" value="Unassembled WGS sequence"/>
</dbReference>